<protein>
    <recommendedName>
        <fullName evidence="9">Protoheme IX farnesyltransferase</fullName>
        <ecNumber evidence="9">2.5.1.141</ecNumber>
    </recommendedName>
    <alternativeName>
        <fullName evidence="9">Heme B farnesyltransferase</fullName>
    </alternativeName>
    <alternativeName>
        <fullName evidence="9">Heme O synthase</fullName>
    </alternativeName>
</protein>
<evidence type="ECO:0000313" key="10">
    <source>
        <dbReference type="EMBL" id="EMR03031.1"/>
    </source>
</evidence>
<dbReference type="NCBIfam" id="TIGR01473">
    <property type="entry name" value="cyoE_ctaB"/>
    <property type="match status" value="1"/>
</dbReference>
<dbReference type="AlphaFoldDB" id="M7N718"/>
<feature type="transmembrane region" description="Helical" evidence="9">
    <location>
        <begin position="147"/>
        <end position="171"/>
    </location>
</feature>
<dbReference type="InterPro" id="IPR044878">
    <property type="entry name" value="UbiA_sf"/>
</dbReference>
<dbReference type="Proteomes" id="UP000011910">
    <property type="component" value="Unassembled WGS sequence"/>
</dbReference>
<feature type="transmembrane region" description="Helical" evidence="9">
    <location>
        <begin position="54"/>
        <end position="74"/>
    </location>
</feature>
<dbReference type="InterPro" id="IPR030470">
    <property type="entry name" value="UbiA_prenylTrfase_CS"/>
</dbReference>
<accession>M7N718</accession>
<keyword evidence="4 9" id="KW-0812">Transmembrane</keyword>
<comment type="pathway">
    <text evidence="9">Porphyrin-containing compound metabolism; heme O biosynthesis; heme O from protoheme: step 1/1.</text>
</comment>
<evidence type="ECO:0000256" key="8">
    <source>
        <dbReference type="ARBA" id="ARBA00047690"/>
    </source>
</evidence>
<reference evidence="10 11" key="1">
    <citation type="journal article" date="2013" name="Genome Announc.">
        <title>Draft Genome Sequence of Cesiribacter andamanensis Strain AMV16T, Isolated from a Soil Sample from a Mud Volcano in the Andaman Islands, India.</title>
        <authorList>
            <person name="Shivaji S."/>
            <person name="Ara S."/>
            <person name="Begum Z."/>
            <person name="Srinivas T.N."/>
            <person name="Singh A."/>
            <person name="Kumar Pinnaka A."/>
        </authorList>
    </citation>
    <scope>NUCLEOTIDE SEQUENCE [LARGE SCALE GENOMIC DNA]</scope>
    <source>
        <strain evidence="10 11">AMV16</strain>
    </source>
</reference>
<comment type="miscellaneous">
    <text evidence="9">Carbon 2 of the heme B porphyrin ring is defined according to the Fischer nomenclature.</text>
</comment>
<comment type="catalytic activity">
    <reaction evidence="8 9">
        <text>heme b + (2E,6E)-farnesyl diphosphate + H2O = Fe(II)-heme o + diphosphate</text>
        <dbReference type="Rhea" id="RHEA:28070"/>
        <dbReference type="ChEBI" id="CHEBI:15377"/>
        <dbReference type="ChEBI" id="CHEBI:33019"/>
        <dbReference type="ChEBI" id="CHEBI:60344"/>
        <dbReference type="ChEBI" id="CHEBI:60530"/>
        <dbReference type="ChEBI" id="CHEBI:175763"/>
        <dbReference type="EC" id="2.5.1.141"/>
    </reaction>
</comment>
<dbReference type="UniPathway" id="UPA00834">
    <property type="reaction ID" value="UER00712"/>
</dbReference>
<dbReference type="GO" id="GO:0006784">
    <property type="term" value="P:heme A biosynthetic process"/>
    <property type="evidence" value="ECO:0007669"/>
    <property type="project" value="TreeGrafter"/>
</dbReference>
<name>M7N718_9BACT</name>
<comment type="caution">
    <text evidence="10">The sequence shown here is derived from an EMBL/GenBank/DDBJ whole genome shotgun (WGS) entry which is preliminary data.</text>
</comment>
<dbReference type="GO" id="GO:0005886">
    <property type="term" value="C:plasma membrane"/>
    <property type="evidence" value="ECO:0007669"/>
    <property type="project" value="UniProtKB-SubCell"/>
</dbReference>
<dbReference type="EMBL" id="AODQ01000037">
    <property type="protein sequence ID" value="EMR03031.1"/>
    <property type="molecule type" value="Genomic_DNA"/>
</dbReference>
<dbReference type="PROSITE" id="PS00943">
    <property type="entry name" value="UBIA"/>
    <property type="match status" value="1"/>
</dbReference>
<comment type="subcellular location">
    <subcellularLocation>
        <location evidence="9">Cell membrane</location>
        <topology evidence="9">Multi-pass membrane protein</topology>
    </subcellularLocation>
    <subcellularLocation>
        <location evidence="1">Membrane</location>
        <topology evidence="1">Multi-pass membrane protein</topology>
    </subcellularLocation>
</comment>
<dbReference type="eggNOG" id="COG0109">
    <property type="taxonomic scope" value="Bacteria"/>
</dbReference>
<dbReference type="EC" id="2.5.1.141" evidence="9"/>
<dbReference type="PANTHER" id="PTHR43448:SF2">
    <property type="entry name" value="PROTOHEME IX FARNESYLTRANSFERASE, MITOCHONDRIAL"/>
    <property type="match status" value="1"/>
</dbReference>
<evidence type="ECO:0000256" key="1">
    <source>
        <dbReference type="ARBA" id="ARBA00004141"/>
    </source>
</evidence>
<evidence type="ECO:0000256" key="2">
    <source>
        <dbReference type="ARBA" id="ARBA00022475"/>
    </source>
</evidence>
<evidence type="ECO:0000256" key="7">
    <source>
        <dbReference type="ARBA" id="ARBA00023136"/>
    </source>
</evidence>
<feature type="transmembrane region" description="Helical" evidence="9">
    <location>
        <begin position="219"/>
        <end position="236"/>
    </location>
</feature>
<dbReference type="PATRIC" id="fig|1279009.4.peg.1854"/>
<keyword evidence="7 9" id="KW-0472">Membrane</keyword>
<dbReference type="CDD" id="cd13957">
    <property type="entry name" value="PT_UbiA_Cox10"/>
    <property type="match status" value="1"/>
</dbReference>
<dbReference type="GO" id="GO:0048034">
    <property type="term" value="P:heme O biosynthetic process"/>
    <property type="evidence" value="ECO:0007669"/>
    <property type="project" value="UniProtKB-UniRule"/>
</dbReference>
<dbReference type="HAMAP" id="MF_00154">
    <property type="entry name" value="CyoE_CtaB"/>
    <property type="match status" value="1"/>
</dbReference>
<dbReference type="PANTHER" id="PTHR43448">
    <property type="entry name" value="PROTOHEME IX FARNESYLTRANSFERASE, MITOCHONDRIAL"/>
    <property type="match status" value="1"/>
</dbReference>
<sequence>MLAANTTKPHAIAGDFLRVLAALLKFRLSFLVAFSSAFGYLLAISGPIVWEQLIMLSLGGFLVSGAATSINQVLERKYDRLMDRTKTRPLPSGRITVQDALVIAAVTGTLGLGLLLLSTNVLTTALSALSLVLYSFVYTPMKRVGPLAVLVGAIPGALPPLLGWTAATGAISAEAMILFGIQFVWQFPHFWAIAWVADADYKKAGFKLLPLGGEKDLRTAIRIMSYTLFLLPLGLLPTKLGITGINSALVATICGVLFLIQTFHLMRDCNQKAALRLMFGSFIYLPVVHCLFIG</sequence>
<comment type="function">
    <text evidence="9">Converts heme B (protoheme IX) to heme O by substitution of the vinyl group on carbon 2 of heme B porphyrin ring with a hydroxyethyl farnesyl side group.</text>
</comment>
<dbReference type="STRING" id="1279009.ADICEAN_01825"/>
<proteinExistence type="inferred from homology"/>
<evidence type="ECO:0000256" key="6">
    <source>
        <dbReference type="ARBA" id="ARBA00023133"/>
    </source>
</evidence>
<dbReference type="InterPro" id="IPR006369">
    <property type="entry name" value="Protohaem_IX_farnesylTrfase"/>
</dbReference>
<keyword evidence="2 9" id="KW-1003">Cell membrane</keyword>
<feature type="transmembrane region" description="Helical" evidence="9">
    <location>
        <begin position="28"/>
        <end position="48"/>
    </location>
</feature>
<feature type="transmembrane region" description="Helical" evidence="9">
    <location>
        <begin position="95"/>
        <end position="115"/>
    </location>
</feature>
<keyword evidence="6 9" id="KW-0350">Heme biosynthesis</keyword>
<dbReference type="GO" id="GO:0008495">
    <property type="term" value="F:protoheme IX farnesyltransferase activity"/>
    <property type="evidence" value="ECO:0007669"/>
    <property type="project" value="UniProtKB-UniRule"/>
</dbReference>
<evidence type="ECO:0000256" key="3">
    <source>
        <dbReference type="ARBA" id="ARBA00022679"/>
    </source>
</evidence>
<keyword evidence="5 9" id="KW-1133">Transmembrane helix</keyword>
<dbReference type="InterPro" id="IPR000537">
    <property type="entry name" value="UbiA_prenyltransferase"/>
</dbReference>
<evidence type="ECO:0000313" key="11">
    <source>
        <dbReference type="Proteomes" id="UP000011910"/>
    </source>
</evidence>
<feature type="transmembrane region" description="Helical" evidence="9">
    <location>
        <begin position="273"/>
        <end position="293"/>
    </location>
</feature>
<feature type="transmembrane region" description="Helical" evidence="9">
    <location>
        <begin position="242"/>
        <end position="261"/>
    </location>
</feature>
<dbReference type="Pfam" id="PF01040">
    <property type="entry name" value="UbiA"/>
    <property type="match status" value="1"/>
</dbReference>
<evidence type="ECO:0000256" key="9">
    <source>
        <dbReference type="HAMAP-Rule" id="MF_00154"/>
    </source>
</evidence>
<comment type="similarity">
    <text evidence="9">Belongs to the UbiA prenyltransferase family. Protoheme IX farnesyltransferase subfamily.</text>
</comment>
<keyword evidence="11" id="KW-1185">Reference proteome</keyword>
<dbReference type="Gene3D" id="1.10.357.140">
    <property type="entry name" value="UbiA prenyltransferase"/>
    <property type="match status" value="1"/>
</dbReference>
<organism evidence="10 11">
    <name type="scientific">Cesiribacter andamanensis AMV16</name>
    <dbReference type="NCBI Taxonomy" id="1279009"/>
    <lineage>
        <taxon>Bacteria</taxon>
        <taxon>Pseudomonadati</taxon>
        <taxon>Bacteroidota</taxon>
        <taxon>Cytophagia</taxon>
        <taxon>Cytophagales</taxon>
        <taxon>Cesiribacteraceae</taxon>
        <taxon>Cesiribacter</taxon>
    </lineage>
</organism>
<feature type="transmembrane region" description="Helical" evidence="9">
    <location>
        <begin position="177"/>
        <end position="198"/>
    </location>
</feature>
<evidence type="ECO:0000256" key="4">
    <source>
        <dbReference type="ARBA" id="ARBA00022692"/>
    </source>
</evidence>
<evidence type="ECO:0000256" key="5">
    <source>
        <dbReference type="ARBA" id="ARBA00022989"/>
    </source>
</evidence>
<feature type="transmembrane region" description="Helical" evidence="9">
    <location>
        <begin position="121"/>
        <end position="140"/>
    </location>
</feature>
<gene>
    <name evidence="9 10" type="primary">ctaB</name>
    <name evidence="10" type="ORF">ADICEAN_01825</name>
</gene>
<keyword evidence="3 9" id="KW-0808">Transferase</keyword>